<dbReference type="Gene3D" id="2.60.40.10">
    <property type="entry name" value="Immunoglobulins"/>
    <property type="match status" value="1"/>
</dbReference>
<evidence type="ECO:0000313" key="6">
    <source>
        <dbReference type="EMBL" id="KAF5344427.1"/>
    </source>
</evidence>
<comment type="caution">
    <text evidence="6">The sequence shown here is derived from an EMBL/GenBank/DDBJ whole genome shotgun (WGS) entry which is preliminary data.</text>
</comment>
<dbReference type="PANTHER" id="PTHR32208:SF21">
    <property type="entry name" value="LOW QUALITY PROTEIN: ALDEHYDE OXIDASE GLOX-LIKE"/>
    <property type="match status" value="1"/>
</dbReference>
<dbReference type="OrthoDB" id="2019572at2759"/>
<organism evidence="6 7">
    <name type="scientific">Tetrapyrgos nigripes</name>
    <dbReference type="NCBI Taxonomy" id="182062"/>
    <lineage>
        <taxon>Eukaryota</taxon>
        <taxon>Fungi</taxon>
        <taxon>Dikarya</taxon>
        <taxon>Basidiomycota</taxon>
        <taxon>Agaricomycotina</taxon>
        <taxon>Agaricomycetes</taxon>
        <taxon>Agaricomycetidae</taxon>
        <taxon>Agaricales</taxon>
        <taxon>Marasmiineae</taxon>
        <taxon>Marasmiaceae</taxon>
        <taxon>Tetrapyrgos</taxon>
    </lineage>
</organism>
<feature type="compositionally biased region" description="Low complexity" evidence="2">
    <location>
        <begin position="627"/>
        <end position="637"/>
    </location>
</feature>
<evidence type="ECO:0000256" key="1">
    <source>
        <dbReference type="ARBA" id="ARBA00022729"/>
    </source>
</evidence>
<dbReference type="SUPFAM" id="SSF81296">
    <property type="entry name" value="E set domains"/>
    <property type="match status" value="1"/>
</dbReference>
<feature type="region of interest" description="Disordered" evidence="2">
    <location>
        <begin position="624"/>
        <end position="647"/>
    </location>
</feature>
<dbReference type="Pfam" id="PF07250">
    <property type="entry name" value="Glyoxal_oxid_N"/>
    <property type="match status" value="1"/>
</dbReference>
<dbReference type="InterPro" id="IPR009880">
    <property type="entry name" value="Glyoxal_oxidase_N"/>
</dbReference>
<evidence type="ECO:0000259" key="5">
    <source>
        <dbReference type="Pfam" id="PF09118"/>
    </source>
</evidence>
<feature type="compositionally biased region" description="Gly residues" evidence="2">
    <location>
        <begin position="638"/>
        <end position="647"/>
    </location>
</feature>
<dbReference type="InterPro" id="IPR015202">
    <property type="entry name" value="GO-like_E_set"/>
</dbReference>
<evidence type="ECO:0000313" key="7">
    <source>
        <dbReference type="Proteomes" id="UP000559256"/>
    </source>
</evidence>
<dbReference type="SUPFAM" id="SSF50965">
    <property type="entry name" value="Galactose oxidase, central domain"/>
    <property type="match status" value="1"/>
</dbReference>
<feature type="signal peptide" evidence="3">
    <location>
        <begin position="1"/>
        <end position="19"/>
    </location>
</feature>
<dbReference type="InterPro" id="IPR037293">
    <property type="entry name" value="Gal_Oxidase_central_sf"/>
</dbReference>
<gene>
    <name evidence="6" type="ORF">D9758_015469</name>
</gene>
<evidence type="ECO:0000259" key="4">
    <source>
        <dbReference type="Pfam" id="PF07250"/>
    </source>
</evidence>
<sequence length="677" mass="71687">MLVFLSMLTTWLAANTAEAATAGSIEEVGETLVSAMMMFVGNQDKVYIIDKAEGNQETINDHPAWGAVWDIASKSATVMDIKTNVFCASGMHLPNGSYVTFGGNGAVTVGGALGSQLNPGGFSANFDDTYKDFDGTKSIRVLNPCTNEDDMTSAKCQWFDDPSVLSMQRQRWYSAAEPLGDGRIAIIGGFANGGYVNRQSPEDPDRGFEGNASEPTFEWYPPTGEEPQLMQFLFDTSGLNSYAHSYLMKSGKMFLQAYLKTILWEPETNVETPLPDMPDGIVRVYPASGAVAMLPLTPANNWNPTILFCGGSDLDDNAWGNYSWPFVNTWEHPASTGCHRITPEPEDGSQPAYVQDDDMLEGRTMGQFIILPTGKLLVVNGGTNGTAGYSERTLVTETYGEMPFGMSLASGPVGTPAEYDPNAQSGSRWSNSGFSNSQIPRLYHSSAILLPDGSVMIAGGNPNVDVNLTTVFPTTYKAEIFYPSYFSASTRPQPSGIPNTLSYGGSSFDVTIPESSFSGLSNDAAANTYVSVVRPGWTTHGMNLGQRYLQLNNTYTVNSDGSLTLHVSQMPPLPNVFQPGPAMVFVVVNGIPSTGTYVIVGSGNIETQPTSDAQVLPAVVTSDGAKGTADGSTTGTNASGGSGSGNGNGNDNGAVGIGAKEGVWAALGLSLLVALGL</sequence>
<dbReference type="CDD" id="cd02851">
    <property type="entry name" value="E_set_GO_C"/>
    <property type="match status" value="1"/>
</dbReference>
<keyword evidence="1 3" id="KW-0732">Signal</keyword>
<dbReference type="EMBL" id="JAACJM010000125">
    <property type="protein sequence ID" value="KAF5344427.1"/>
    <property type="molecule type" value="Genomic_DNA"/>
</dbReference>
<feature type="domain" description="Galactose oxidase-like Early set" evidence="5">
    <location>
        <begin position="491"/>
        <end position="599"/>
    </location>
</feature>
<dbReference type="InterPro" id="IPR014756">
    <property type="entry name" value="Ig_E-set"/>
</dbReference>
<feature type="chain" id="PRO_5034339206" description="Glyoxal oxidase" evidence="3">
    <location>
        <begin position="20"/>
        <end position="677"/>
    </location>
</feature>
<protein>
    <recommendedName>
        <fullName evidence="8">Glyoxal oxidase</fullName>
    </recommendedName>
</protein>
<feature type="domain" description="Glyoxal oxidase N-terminal" evidence="4">
    <location>
        <begin position="132"/>
        <end position="485"/>
    </location>
</feature>
<name>A0A8H5FPW1_9AGAR</name>
<accession>A0A8H5FPW1</accession>
<evidence type="ECO:0008006" key="8">
    <source>
        <dbReference type="Google" id="ProtNLM"/>
    </source>
</evidence>
<reference evidence="6 7" key="1">
    <citation type="journal article" date="2020" name="ISME J.">
        <title>Uncovering the hidden diversity of litter-decomposition mechanisms in mushroom-forming fungi.</title>
        <authorList>
            <person name="Floudas D."/>
            <person name="Bentzer J."/>
            <person name="Ahren D."/>
            <person name="Johansson T."/>
            <person name="Persson P."/>
            <person name="Tunlid A."/>
        </authorList>
    </citation>
    <scope>NUCLEOTIDE SEQUENCE [LARGE SCALE GENOMIC DNA]</scope>
    <source>
        <strain evidence="6 7">CBS 291.85</strain>
    </source>
</reference>
<dbReference type="AlphaFoldDB" id="A0A8H5FPW1"/>
<dbReference type="Proteomes" id="UP000559256">
    <property type="component" value="Unassembled WGS sequence"/>
</dbReference>
<evidence type="ECO:0000256" key="3">
    <source>
        <dbReference type="SAM" id="SignalP"/>
    </source>
</evidence>
<dbReference type="InterPro" id="IPR011043">
    <property type="entry name" value="Gal_Oxase/kelch_b-propeller"/>
</dbReference>
<dbReference type="InterPro" id="IPR013783">
    <property type="entry name" value="Ig-like_fold"/>
</dbReference>
<dbReference type="Pfam" id="PF09118">
    <property type="entry name" value="GO-like_E_set"/>
    <property type="match status" value="1"/>
</dbReference>
<dbReference type="Gene3D" id="2.130.10.80">
    <property type="entry name" value="Galactose oxidase/kelch, beta-propeller"/>
    <property type="match status" value="1"/>
</dbReference>
<proteinExistence type="predicted"/>
<keyword evidence="7" id="KW-1185">Reference proteome</keyword>
<evidence type="ECO:0000256" key="2">
    <source>
        <dbReference type="SAM" id="MobiDB-lite"/>
    </source>
</evidence>
<dbReference type="PANTHER" id="PTHR32208">
    <property type="entry name" value="SECRETED PROTEIN-RELATED"/>
    <property type="match status" value="1"/>
</dbReference>